<dbReference type="AlphaFoldDB" id="A0A8T0DEJ3"/>
<gene>
    <name evidence="1" type="ORF">P879_08020</name>
</gene>
<accession>A0A8T0DEJ3</accession>
<keyword evidence="2" id="KW-1185">Reference proteome</keyword>
<evidence type="ECO:0000313" key="1">
    <source>
        <dbReference type="EMBL" id="KAF8565324.1"/>
    </source>
</evidence>
<proteinExistence type="predicted"/>
<sequence length="415" mass="46385">MKCQDKTSGCVTDRLGFHRPFPHSHIALSEDMECHEDFKSTRTQRNLNSWNNCNHPGRHGKQTLMDDTNCRLAQTTEMNTGQAQRDLVCILLRIPRDDFTQSVNASNKYEKSTVTHNFVQDAVQTFPVMNNPVDCVQKITGIKEIQWFTMNEVEQLTMRSFGIRTNEPQPTIQPSCPNHVHSIGQTLEYYVQSTSQNGGAKDCNVVSYGDPHFRIQLVDGNISETTNRCPPNNILSPTITLKPDKLLKVGLPSSQNPVQFCPTDVDVRLLLYVKFSSKSDAINDSSHSTIKKCLLSDAEQLNNKQTDVPSNTDPLLQSEELCEQNLHQDRKHSTESSDSLDYAEKLYASDSPITSIQTVSLTLSIANLPQVIREESGVSFMSGESVTVVDTPPTVSAMAPTVDSLRSLKKFRAHI</sequence>
<reference evidence="1 2" key="1">
    <citation type="submission" date="2019-07" db="EMBL/GenBank/DDBJ databases">
        <title>Annotation for the trematode Paragonimus westermani.</title>
        <authorList>
            <person name="Choi Y.-J."/>
        </authorList>
    </citation>
    <scope>NUCLEOTIDE SEQUENCE [LARGE SCALE GENOMIC DNA]</scope>
    <source>
        <strain evidence="1">180907_Pwestermani</strain>
    </source>
</reference>
<dbReference type="Proteomes" id="UP000699462">
    <property type="component" value="Unassembled WGS sequence"/>
</dbReference>
<protein>
    <submittedName>
        <fullName evidence="1">Uncharacterized protein</fullName>
    </submittedName>
</protein>
<comment type="caution">
    <text evidence="1">The sequence shown here is derived from an EMBL/GenBank/DDBJ whole genome shotgun (WGS) entry which is preliminary data.</text>
</comment>
<evidence type="ECO:0000313" key="2">
    <source>
        <dbReference type="Proteomes" id="UP000699462"/>
    </source>
</evidence>
<dbReference type="EMBL" id="JTDF01006968">
    <property type="protein sequence ID" value="KAF8565324.1"/>
    <property type="molecule type" value="Genomic_DNA"/>
</dbReference>
<name>A0A8T0DEJ3_9TREM</name>
<organism evidence="1 2">
    <name type="scientific">Paragonimus westermani</name>
    <dbReference type="NCBI Taxonomy" id="34504"/>
    <lineage>
        <taxon>Eukaryota</taxon>
        <taxon>Metazoa</taxon>
        <taxon>Spiralia</taxon>
        <taxon>Lophotrochozoa</taxon>
        <taxon>Platyhelminthes</taxon>
        <taxon>Trematoda</taxon>
        <taxon>Digenea</taxon>
        <taxon>Plagiorchiida</taxon>
        <taxon>Troglotremata</taxon>
        <taxon>Troglotrematidae</taxon>
        <taxon>Paragonimus</taxon>
    </lineage>
</organism>